<sequence length="140" mass="16221">MFLFRRNSAGSARLRALRALYRSFIEENGPEARARRLLREWLSPDQRAQFDANDYFEVTGSDTGRRYRIHQGTMSNIWELDEEMEAKTGWCFVPERPLAACDVMLAQKIALETDEAAVIALANRVSPRLPSRPRMVRRAY</sequence>
<dbReference type="RefSeq" id="WP_038959989.1">
    <property type="nucleotide sequence ID" value="NZ_CP066351.1"/>
</dbReference>
<dbReference type="EMBL" id="JBEPTQ010000002">
    <property type="protein sequence ID" value="MET4719445.1"/>
    <property type="molecule type" value="Genomic_DNA"/>
</dbReference>
<evidence type="ECO:0000313" key="2">
    <source>
        <dbReference type="Proteomes" id="UP001549291"/>
    </source>
</evidence>
<keyword evidence="2" id="KW-1185">Reference proteome</keyword>
<accession>A0ABV2RS80</accession>
<organism evidence="1 2">
    <name type="scientific">Bradyrhizobium japonicum</name>
    <dbReference type="NCBI Taxonomy" id="375"/>
    <lineage>
        <taxon>Bacteria</taxon>
        <taxon>Pseudomonadati</taxon>
        <taxon>Pseudomonadota</taxon>
        <taxon>Alphaproteobacteria</taxon>
        <taxon>Hyphomicrobiales</taxon>
        <taxon>Nitrobacteraceae</taxon>
        <taxon>Bradyrhizobium</taxon>
    </lineage>
</organism>
<protein>
    <submittedName>
        <fullName evidence="1">Uncharacterized protein</fullName>
    </submittedName>
</protein>
<evidence type="ECO:0000313" key="1">
    <source>
        <dbReference type="EMBL" id="MET4719445.1"/>
    </source>
</evidence>
<proteinExistence type="predicted"/>
<dbReference type="Proteomes" id="UP001549291">
    <property type="component" value="Unassembled WGS sequence"/>
</dbReference>
<reference evidence="1 2" key="1">
    <citation type="submission" date="2024-06" db="EMBL/GenBank/DDBJ databases">
        <title>Genomic Encyclopedia of Type Strains, Phase V (KMG-V): Genome sequencing to study the core and pangenomes of soil and plant-associated prokaryotes.</title>
        <authorList>
            <person name="Whitman W."/>
        </authorList>
    </citation>
    <scope>NUCLEOTIDE SEQUENCE [LARGE SCALE GENOMIC DNA]</scope>
    <source>
        <strain evidence="1 2">USDA 160</strain>
    </source>
</reference>
<comment type="caution">
    <text evidence="1">The sequence shown here is derived from an EMBL/GenBank/DDBJ whole genome shotgun (WGS) entry which is preliminary data.</text>
</comment>
<gene>
    <name evidence="1" type="ORF">ABIF63_003551</name>
</gene>
<name>A0ABV2RS80_BRAJP</name>